<evidence type="ECO:0000313" key="6">
    <source>
        <dbReference type="EMBL" id="KAJ4982030.1"/>
    </source>
</evidence>
<evidence type="ECO:0000256" key="4">
    <source>
        <dbReference type="ARBA" id="ARBA00022989"/>
    </source>
</evidence>
<dbReference type="GO" id="GO:0020037">
    <property type="term" value="F:heme binding"/>
    <property type="evidence" value="ECO:0007669"/>
    <property type="project" value="InterPro"/>
</dbReference>
<evidence type="ECO:0000256" key="2">
    <source>
        <dbReference type="ARBA" id="ARBA00022692"/>
    </source>
</evidence>
<keyword evidence="4" id="KW-1133">Transmembrane helix</keyword>
<evidence type="ECO:0000256" key="3">
    <source>
        <dbReference type="ARBA" id="ARBA00022723"/>
    </source>
</evidence>
<reference evidence="6" key="1">
    <citation type="journal article" date="2023" name="Plant J.">
        <title>The genome of the king protea, Protea cynaroides.</title>
        <authorList>
            <person name="Chang J."/>
            <person name="Duong T.A."/>
            <person name="Schoeman C."/>
            <person name="Ma X."/>
            <person name="Roodt D."/>
            <person name="Barker N."/>
            <person name="Li Z."/>
            <person name="Van de Peer Y."/>
            <person name="Mizrachi E."/>
        </authorList>
    </citation>
    <scope>NUCLEOTIDE SEQUENCE</scope>
    <source>
        <tissue evidence="6">Young leaves</tissue>
    </source>
</reference>
<dbReference type="Pfam" id="PF00067">
    <property type="entry name" value="p450"/>
    <property type="match status" value="1"/>
</dbReference>
<evidence type="ECO:0000313" key="7">
    <source>
        <dbReference type="Proteomes" id="UP001141806"/>
    </source>
</evidence>
<dbReference type="InterPro" id="IPR051103">
    <property type="entry name" value="Plant_metabolite_P450s"/>
</dbReference>
<evidence type="ECO:0000256" key="5">
    <source>
        <dbReference type="ARBA" id="ARBA00023136"/>
    </source>
</evidence>
<gene>
    <name evidence="6" type="ORF">NE237_032867</name>
</gene>
<dbReference type="GO" id="GO:0016709">
    <property type="term" value="F:oxidoreductase activity, acting on paired donors, with incorporation or reduction of molecular oxygen, NAD(P)H as one donor, and incorporation of one atom of oxygen"/>
    <property type="evidence" value="ECO:0007669"/>
    <property type="project" value="TreeGrafter"/>
</dbReference>
<keyword evidence="2" id="KW-0812">Transmembrane</keyword>
<keyword evidence="5" id="KW-0472">Membrane</keyword>
<name>A0A9Q0R3I1_9MAGN</name>
<proteinExistence type="predicted"/>
<dbReference type="PANTHER" id="PTHR24298">
    <property type="entry name" value="FLAVONOID 3'-MONOOXYGENASE-RELATED"/>
    <property type="match status" value="1"/>
</dbReference>
<dbReference type="GO" id="GO:0005506">
    <property type="term" value="F:iron ion binding"/>
    <property type="evidence" value="ECO:0007669"/>
    <property type="project" value="InterPro"/>
</dbReference>
<comment type="subcellular location">
    <subcellularLocation>
        <location evidence="1">Membrane</location>
        <topology evidence="1">Single-pass membrane protein</topology>
    </subcellularLocation>
</comment>
<accession>A0A9Q0R3I1</accession>
<dbReference type="InterPro" id="IPR036396">
    <property type="entry name" value="Cyt_P450_sf"/>
</dbReference>
<dbReference type="PANTHER" id="PTHR24298:SF800">
    <property type="entry name" value="CYTOCHROME P450 89A2-RELATED"/>
    <property type="match status" value="1"/>
</dbReference>
<protein>
    <submittedName>
        <fullName evidence="6">Uncharacterized protein</fullName>
    </submittedName>
</protein>
<dbReference type="GO" id="GO:0016020">
    <property type="term" value="C:membrane"/>
    <property type="evidence" value="ECO:0007669"/>
    <property type="project" value="UniProtKB-SubCell"/>
</dbReference>
<sequence length="57" mass="6333">MPEMGIAGTDTISTALQWILANLVKHQHIQSKLAVEIEGVVEPGEENNDEDLQKMPY</sequence>
<dbReference type="InterPro" id="IPR001128">
    <property type="entry name" value="Cyt_P450"/>
</dbReference>
<keyword evidence="7" id="KW-1185">Reference proteome</keyword>
<keyword evidence="3" id="KW-0479">Metal-binding</keyword>
<dbReference type="Gene3D" id="1.10.630.10">
    <property type="entry name" value="Cytochrome P450"/>
    <property type="match status" value="1"/>
</dbReference>
<dbReference type="AlphaFoldDB" id="A0A9Q0R3I1"/>
<evidence type="ECO:0000256" key="1">
    <source>
        <dbReference type="ARBA" id="ARBA00004167"/>
    </source>
</evidence>
<comment type="caution">
    <text evidence="6">The sequence shown here is derived from an EMBL/GenBank/DDBJ whole genome shotgun (WGS) entry which is preliminary data.</text>
</comment>
<dbReference type="OrthoDB" id="2789670at2759"/>
<dbReference type="SUPFAM" id="SSF48264">
    <property type="entry name" value="Cytochrome P450"/>
    <property type="match status" value="1"/>
</dbReference>
<dbReference type="EMBL" id="JAMYWD010000001">
    <property type="protein sequence ID" value="KAJ4982030.1"/>
    <property type="molecule type" value="Genomic_DNA"/>
</dbReference>
<dbReference type="Proteomes" id="UP001141806">
    <property type="component" value="Unassembled WGS sequence"/>
</dbReference>
<organism evidence="6 7">
    <name type="scientific">Protea cynaroides</name>
    <dbReference type="NCBI Taxonomy" id="273540"/>
    <lineage>
        <taxon>Eukaryota</taxon>
        <taxon>Viridiplantae</taxon>
        <taxon>Streptophyta</taxon>
        <taxon>Embryophyta</taxon>
        <taxon>Tracheophyta</taxon>
        <taxon>Spermatophyta</taxon>
        <taxon>Magnoliopsida</taxon>
        <taxon>Proteales</taxon>
        <taxon>Proteaceae</taxon>
        <taxon>Protea</taxon>
    </lineage>
</organism>